<dbReference type="Gene3D" id="3.40.50.620">
    <property type="entry name" value="HUPs"/>
    <property type="match status" value="1"/>
</dbReference>
<dbReference type="GO" id="GO:0051301">
    <property type="term" value="P:cell division"/>
    <property type="evidence" value="ECO:0007669"/>
    <property type="project" value="UniProtKB-KW"/>
</dbReference>
<keyword evidence="1" id="KW-0961">Cell wall biogenesis/degradation</keyword>
<dbReference type="GO" id="GO:0009252">
    <property type="term" value="P:peptidoglycan biosynthetic process"/>
    <property type="evidence" value="ECO:0007669"/>
    <property type="project" value="UniProtKB-UniRule"/>
</dbReference>
<dbReference type="HAMAP" id="MF_02209">
    <property type="entry name" value="MurL"/>
    <property type="match status" value="1"/>
</dbReference>
<comment type="pathway">
    <text evidence="1">Cell wall biogenesis; peptidoglycan biosynthesis.</text>
</comment>
<proteinExistence type="inferred from homology"/>
<feature type="domain" description="MurL C-terminal" evidence="2">
    <location>
        <begin position="329"/>
        <end position="415"/>
    </location>
</feature>
<sequence>MVTETYPSSPLERFARLRKRFPQMHYESVEFEESQNELKVQFSFRIPPLPPFRTLWRLPKPPGGSSVHHLPWVRNFAFHLGLVEMISYWKGACPPWIHVIAGELSIAQALWWRKLFHRGLSEFSYRNGLAVGEEEWVQFVCEKPRDLALLPWEGSRRSAGILVPVGGGKDSLVTLHLLQSRQEPIYLFFLNPGKRQWKIAEYFGFPKERVFVAHRTLDPLLVELNAKGWLNGHIPFSAVLAFASVWVAALFGLSHVIVSHEASADCSTVPGTEVNHQYSKSSTFEQDFRQYLAQWLSPHITYFSLLRPWNELQITHQFSHLPSKVGEIFRSCNARTPDETWCGQCPKCLFVHIMLSAFLPQPTCRAFLGCDPLNDVSLAKVIDSLTLSDLASPFECVGTKEETRAALSACIHRSANPAHLPLLVRRFAEDHRETLFCPEKIAVLLSSWHPVHWLPKDFEANLKLRTPSFEEALEELRLPLNA</sequence>
<comment type="function">
    <text evidence="1">Cell wall formation. Catalyzes epimerization of the terminal L-glutamate in UDP-N-acetyl-alpha-D-muramoyl-L-alanyl-L-glutamate.</text>
</comment>
<dbReference type="GO" id="GO:0071555">
    <property type="term" value="P:cell wall organization"/>
    <property type="evidence" value="ECO:0007669"/>
    <property type="project" value="UniProtKB-KW"/>
</dbReference>
<dbReference type="EMBL" id="CAJNOB010000023">
    <property type="protein sequence ID" value="CAF0698941.1"/>
    <property type="molecule type" value="Genomic_DNA"/>
</dbReference>
<dbReference type="InterPro" id="IPR043689">
    <property type="entry name" value="MurL"/>
</dbReference>
<evidence type="ECO:0000259" key="3">
    <source>
        <dbReference type="Pfam" id="PF26299"/>
    </source>
</evidence>
<keyword evidence="1" id="KW-0131">Cell cycle</keyword>
<name>A0A8J2BNL5_9BACT</name>
<keyword evidence="5" id="KW-1185">Reference proteome</keyword>
<dbReference type="GO" id="GO:0008360">
    <property type="term" value="P:regulation of cell shape"/>
    <property type="evidence" value="ECO:0007669"/>
    <property type="project" value="UniProtKB-KW"/>
</dbReference>
<dbReference type="EC" id="5.1.1.23" evidence="1"/>
<evidence type="ECO:0000256" key="1">
    <source>
        <dbReference type="HAMAP-Rule" id="MF_02209"/>
    </source>
</evidence>
<keyword evidence="1" id="KW-0132">Cell division</keyword>
<dbReference type="RefSeq" id="WP_214096354.1">
    <property type="nucleotide sequence ID" value="NZ_CAJNOB010000023.1"/>
</dbReference>
<keyword evidence="1 4" id="KW-0413">Isomerase</keyword>
<dbReference type="UniPathway" id="UPA00219"/>
<reference evidence="4" key="1">
    <citation type="submission" date="2021-02" db="EMBL/GenBank/DDBJ databases">
        <authorList>
            <person name="Cremers G."/>
            <person name="Picone N."/>
        </authorList>
    </citation>
    <scope>NUCLEOTIDE SEQUENCE</scope>
    <source>
        <strain evidence="4">PQ17</strain>
    </source>
</reference>
<dbReference type="Proteomes" id="UP000663859">
    <property type="component" value="Unassembled WGS sequence"/>
</dbReference>
<dbReference type="InterPro" id="IPR058741">
    <property type="entry name" value="MurL_C"/>
</dbReference>
<comment type="similarity">
    <text evidence="1">Belongs to the MurL family.</text>
</comment>
<dbReference type="GO" id="GO:0016855">
    <property type="term" value="F:racemase and epimerase activity, acting on amino acids and derivatives"/>
    <property type="evidence" value="ECO:0007669"/>
    <property type="project" value="UniProtKB-UniRule"/>
</dbReference>
<comment type="catalytic activity">
    <reaction evidence="1">
        <text>UDP-N-acetyl-alpha-D-muramoyl-L-alanyl-L-glutamate + ATP + H2O = UDP-N-acetyl-alpha-D-muramoyl-L-alanyl-D-glutamate + AMP + diphosphate + H(+)</text>
        <dbReference type="Rhea" id="RHEA:58812"/>
        <dbReference type="ChEBI" id="CHEBI:15377"/>
        <dbReference type="ChEBI" id="CHEBI:15378"/>
        <dbReference type="ChEBI" id="CHEBI:30616"/>
        <dbReference type="ChEBI" id="CHEBI:33019"/>
        <dbReference type="ChEBI" id="CHEBI:83900"/>
        <dbReference type="ChEBI" id="CHEBI:142725"/>
        <dbReference type="ChEBI" id="CHEBI:456215"/>
        <dbReference type="EC" id="5.1.1.23"/>
    </reaction>
</comment>
<keyword evidence="1" id="KW-0133">Cell shape</keyword>
<gene>
    <name evidence="1" type="primary">murL</name>
    <name evidence="4" type="ORF">MPNT_30071</name>
</gene>
<organism evidence="4 5">
    <name type="scientific">Candidatus Methylacidithermus pantelleriae</name>
    <dbReference type="NCBI Taxonomy" id="2744239"/>
    <lineage>
        <taxon>Bacteria</taxon>
        <taxon>Pseudomonadati</taxon>
        <taxon>Verrucomicrobiota</taxon>
        <taxon>Methylacidiphilae</taxon>
        <taxon>Methylacidiphilales</taxon>
        <taxon>Methylacidiphilaceae</taxon>
        <taxon>Candidatus Methylacidithermus</taxon>
    </lineage>
</organism>
<dbReference type="InterPro" id="IPR014729">
    <property type="entry name" value="Rossmann-like_a/b/a_fold"/>
</dbReference>
<protein>
    <recommendedName>
        <fullName evidence="1">UDP-N-acetyl-alpha-D-muramoyl-L-alanyl-L-glutamate epimerase</fullName>
        <ecNumber evidence="1">5.1.1.23</ecNumber>
    </recommendedName>
    <alternativeName>
        <fullName evidence="1">UDP-MurNAc-L-Ala-L-Glu epimerase</fullName>
    </alternativeName>
</protein>
<dbReference type="AlphaFoldDB" id="A0A8J2BNL5"/>
<accession>A0A8J2BNL5</accession>
<comment type="caution">
    <text evidence="4">The sequence shown here is derived from an EMBL/GenBank/DDBJ whole genome shotgun (WGS) entry which is preliminary data.</text>
</comment>
<dbReference type="SUPFAM" id="SSF52402">
    <property type="entry name" value="Adenine nucleotide alpha hydrolases-like"/>
    <property type="match status" value="2"/>
</dbReference>
<dbReference type="Pfam" id="PF26299">
    <property type="entry name" value="MurL_N"/>
    <property type="match status" value="1"/>
</dbReference>
<evidence type="ECO:0000313" key="5">
    <source>
        <dbReference type="Proteomes" id="UP000663859"/>
    </source>
</evidence>
<evidence type="ECO:0000313" key="4">
    <source>
        <dbReference type="EMBL" id="CAF0698941.1"/>
    </source>
</evidence>
<dbReference type="GO" id="GO:0005737">
    <property type="term" value="C:cytoplasm"/>
    <property type="evidence" value="ECO:0007669"/>
    <property type="project" value="UniProtKB-UniRule"/>
</dbReference>
<keyword evidence="1" id="KW-0573">Peptidoglycan synthesis</keyword>
<feature type="domain" description="MurL N-terminal" evidence="3">
    <location>
        <begin position="18"/>
        <end position="305"/>
    </location>
</feature>
<dbReference type="Pfam" id="PF26298">
    <property type="entry name" value="MurL_epimerase_C"/>
    <property type="match status" value="1"/>
</dbReference>
<evidence type="ECO:0000259" key="2">
    <source>
        <dbReference type="Pfam" id="PF26298"/>
    </source>
</evidence>
<dbReference type="InterPro" id="IPR058740">
    <property type="entry name" value="MurL_N"/>
</dbReference>